<evidence type="ECO:0000256" key="1">
    <source>
        <dbReference type="SAM" id="MobiDB-lite"/>
    </source>
</evidence>
<dbReference type="EMBL" id="GGLE01004042">
    <property type="protein sequence ID" value="MBY08168.1"/>
    <property type="molecule type" value="Transcribed_RNA"/>
</dbReference>
<evidence type="ECO:0000259" key="2">
    <source>
        <dbReference type="Pfam" id="PF24542"/>
    </source>
</evidence>
<evidence type="ECO:0000313" key="6">
    <source>
        <dbReference type="EMBL" id="MBY08168.1"/>
    </source>
</evidence>
<accession>A0A2R5LFE0</accession>
<name>A0A2R5LFE0_9ACAR</name>
<feature type="region of interest" description="Disordered" evidence="1">
    <location>
        <begin position="126"/>
        <end position="184"/>
    </location>
</feature>
<dbReference type="InterPro" id="IPR057651">
    <property type="entry name" value="Ig_TPPC8_C"/>
</dbReference>
<dbReference type="Pfam" id="PF24546">
    <property type="entry name" value="Ig_TPPC8_3rd"/>
    <property type="match status" value="1"/>
</dbReference>
<proteinExistence type="predicted"/>
<evidence type="ECO:0000259" key="4">
    <source>
        <dbReference type="Pfam" id="PF24545"/>
    </source>
</evidence>
<dbReference type="Pfam" id="PF24545">
    <property type="entry name" value="Ig_TPPC8_1st"/>
    <property type="match status" value="1"/>
</dbReference>
<dbReference type="Pfam" id="PF24544">
    <property type="entry name" value="Ig_TPPC8_2nd"/>
    <property type="match status" value="1"/>
</dbReference>
<dbReference type="GO" id="GO:1990072">
    <property type="term" value="C:TRAPPIII protein complex"/>
    <property type="evidence" value="ECO:0007669"/>
    <property type="project" value="TreeGrafter"/>
</dbReference>
<dbReference type="InterPro" id="IPR058538">
    <property type="entry name" value="Ig_TPPC8_2nd"/>
</dbReference>
<feature type="domain" description="TPPC8 second Ig-like" evidence="3">
    <location>
        <begin position="765"/>
        <end position="892"/>
    </location>
</feature>
<protein>
    <submittedName>
        <fullName evidence="6">Protein with involvement in meiosis gsg1</fullName>
    </submittedName>
</protein>
<feature type="domain" description="TPPC8 first Ig-like" evidence="4">
    <location>
        <begin position="555"/>
        <end position="764"/>
    </location>
</feature>
<dbReference type="InterPro" id="IPR058541">
    <property type="entry name" value="Ig_TPPC8_1st"/>
</dbReference>
<feature type="domain" description="TPPC8 third Ig-like" evidence="5">
    <location>
        <begin position="896"/>
        <end position="1081"/>
    </location>
</feature>
<dbReference type="Pfam" id="PF12739">
    <property type="entry name" value="TRAPPC-Trs85"/>
    <property type="match status" value="1"/>
</dbReference>
<sequence length="1255" mass="138087">MPPLEHDFTRHFLACIFVVASSQPSPQEEIQRLAQSQHHCQLNGSHHSRWFFPHVLKYYVLLHDVAQGDLTKAEALYQSMTNLYGSSCCHLLQVNSVLLEDTYSTLPDLWSPFLSQHIGTKSEVSSRLTSTSTAQDDDLFQQGGQGTTEVGMRSNSGVHHPLLSSGDSPSPTMDMQPLSTSEKRRQPGVLLGACLSQSDRERVTVFLQDFCAHSLVPYAEEQMRLLNDQVTNKKGIHRSFMNVKKLFAGSKTGPQGPHAAVNSVVYSQDAPELQVRRLGDLAFLFQLYEFAYHAYHSAKRDFSSDSAWLHFAGAQEMAALAAFMAGISVQRPFPMRYMDSAIDLYLNTCKLPQLATRAALLSTECLRQLGQHSSVAAQLIRLTSEDSDLRSALLLEQAAYCFLLHQSASSTNPSPLPSVRKYAFHAVLAGHRYSKAGHRKHSLRSYREALQVYHGRNWSLAEDHINFTIGRQSLFLKLLQGAHEAFHCLLSKHSEQSPTQQLLFLREFLLVLKMLREGDNEMAPVLLPLPEVNAVATRVHLGSIASEDFSGHLPTWIKLEEQASAVASGGSPPIAFRPQLNLLDNKTDNSYRPLAVVNEPITVELELQNTLQIPLHLSKAHLLWSFVPCGDSNIISNDITSKSVEEANCIVSTEVVDEILFESGKKNKVLLCLTPRKTGDLHITGFAYRVGLSPNQLDTTSDLSPLPTPVLGQQLLSLRGPKLKNPKQAKNGQLYAPDWRLHPTVVAAMPRLRVSFSHLPTQLLCGEVQRSTLYLSNEKDCPGLSSLLIASPTPELFCLGSGDEEHACTEDSGVSYCEKPLPPGKSAAVLAQRAEVCHVCIPPPQAMKIAGGESVSLPFWIRGPDTSGRHVLRLLFYYEGVGEKSKFMHRVLYYSIHFTTLPSLSLQASAWQSISAGPGSVPDGALVSLQANNDSEVNSVYNVDLSLLQVTCVSKVWSLAALSTHLKPGIATVKPQETKNIVMKVVPFNLKLGQDDTAVVSQLPLTRIQMESARTPCLDFCWRSSAELPLFNQNSPPFPKIVASDESGASDHPISITLAVIWKAAVDRDGQVCVVMGQQHLNLHDFHVIYSSTPGQKQVDSRLTVPVYPNIGLIAPTFQYVRCTLMHPAHVKHDFASTRLLLISVNLVVHNPSFRAVTVQAEPAVRTPPPVVAMSPVSTPELVATDVGGFSWATRVRRLSAVRSRDTVALTFTAAFSSPGTYNMASLEVTVFTSEGQKSHEVLCPSLMVVQQQGL</sequence>
<dbReference type="PANTHER" id="PTHR12975:SF6">
    <property type="entry name" value="TRAFFICKING PROTEIN PARTICLE COMPLEX SUBUNIT 8"/>
    <property type="match status" value="1"/>
</dbReference>
<dbReference type="Pfam" id="PF24542">
    <property type="entry name" value="Ig_TPPC8_C"/>
    <property type="match status" value="1"/>
</dbReference>
<dbReference type="PANTHER" id="PTHR12975">
    <property type="entry name" value="TRANSPORT PROTEIN TRAPP"/>
    <property type="match status" value="1"/>
</dbReference>
<feature type="domain" description="TPPC8 C-terminal Ig-like" evidence="2">
    <location>
        <begin position="1121"/>
        <end position="1231"/>
    </location>
</feature>
<reference evidence="6" key="1">
    <citation type="submission" date="2018-03" db="EMBL/GenBank/DDBJ databases">
        <title>The relapsing fever spirochete Borrelia turicatae persists in the highly oxidative environment of its soft-bodied tick vector.</title>
        <authorList>
            <person name="Bourret T.J."/>
            <person name="Boyle W.K."/>
            <person name="Valenzuela J.G."/>
            <person name="Oliveira F."/>
            <person name="Lopez J.E."/>
        </authorList>
    </citation>
    <scope>NUCLEOTIDE SEQUENCE</scope>
    <source>
        <strain evidence="6">Kansas strain/isolate</strain>
        <tissue evidence="6">Salivary glands</tissue>
    </source>
</reference>
<organism evidence="6">
    <name type="scientific">Ornithodoros turicata</name>
    <dbReference type="NCBI Taxonomy" id="34597"/>
    <lineage>
        <taxon>Eukaryota</taxon>
        <taxon>Metazoa</taxon>
        <taxon>Ecdysozoa</taxon>
        <taxon>Arthropoda</taxon>
        <taxon>Chelicerata</taxon>
        <taxon>Arachnida</taxon>
        <taxon>Acari</taxon>
        <taxon>Parasitiformes</taxon>
        <taxon>Ixodida</taxon>
        <taxon>Ixodoidea</taxon>
        <taxon>Argasidae</taxon>
        <taxon>Ornithodorinae</taxon>
        <taxon>Ornithodoros</taxon>
    </lineage>
</organism>
<dbReference type="InterPro" id="IPR058540">
    <property type="entry name" value="Ig_TPPC8_3rd"/>
</dbReference>
<evidence type="ECO:0000259" key="5">
    <source>
        <dbReference type="Pfam" id="PF24546"/>
    </source>
</evidence>
<dbReference type="AlphaFoldDB" id="A0A2R5LFE0"/>
<dbReference type="InterPro" id="IPR024420">
    <property type="entry name" value="TRAPP_III_complex_Trs85"/>
</dbReference>
<evidence type="ECO:0000259" key="3">
    <source>
        <dbReference type="Pfam" id="PF24544"/>
    </source>
</evidence>
<feature type="compositionally biased region" description="Polar residues" evidence="1">
    <location>
        <begin position="165"/>
        <end position="180"/>
    </location>
</feature>